<gene>
    <name evidence="3" type="ORF">DFP75_10193</name>
</gene>
<keyword evidence="2" id="KW-0812">Transmembrane</keyword>
<keyword evidence="2" id="KW-0472">Membrane</keyword>
<evidence type="ECO:0000256" key="2">
    <source>
        <dbReference type="SAM" id="Phobius"/>
    </source>
</evidence>
<evidence type="ECO:0000313" key="4">
    <source>
        <dbReference type="Proteomes" id="UP000247551"/>
    </source>
</evidence>
<evidence type="ECO:0000256" key="1">
    <source>
        <dbReference type="SAM" id="Coils"/>
    </source>
</evidence>
<dbReference type="RefSeq" id="WP_110571548.1">
    <property type="nucleotide sequence ID" value="NZ_QKLW01000001.1"/>
</dbReference>
<keyword evidence="4" id="KW-1185">Reference proteome</keyword>
<accession>A0A318V8C1</accession>
<name>A0A318V8C1_9GAMM</name>
<dbReference type="Proteomes" id="UP000247551">
    <property type="component" value="Unassembled WGS sequence"/>
</dbReference>
<proteinExistence type="predicted"/>
<feature type="coiled-coil region" evidence="1">
    <location>
        <begin position="106"/>
        <end position="192"/>
    </location>
</feature>
<keyword evidence="1" id="KW-0175">Coiled coil</keyword>
<dbReference type="EMBL" id="QKLW01000001">
    <property type="protein sequence ID" value="PYF84071.1"/>
    <property type="molecule type" value="Genomic_DNA"/>
</dbReference>
<keyword evidence="2" id="KW-1133">Transmembrane helix</keyword>
<feature type="transmembrane region" description="Helical" evidence="2">
    <location>
        <begin position="14"/>
        <end position="32"/>
    </location>
</feature>
<reference evidence="3 4" key="1">
    <citation type="submission" date="2018-06" db="EMBL/GenBank/DDBJ databases">
        <title>Genomic Encyclopedia of Type Strains, Phase III (KMG-III): the genomes of soil and plant-associated and newly described type strains.</title>
        <authorList>
            <person name="Whitman W."/>
        </authorList>
    </citation>
    <scope>NUCLEOTIDE SEQUENCE [LARGE SCALE GENOMIC DNA]</scope>
    <source>
        <strain evidence="3 4">CECT 7730</strain>
    </source>
</reference>
<comment type="caution">
    <text evidence="3">The sequence shown here is derived from an EMBL/GenBank/DDBJ whole genome shotgun (WGS) entry which is preliminary data.</text>
</comment>
<protein>
    <submittedName>
        <fullName evidence="3">Uncharacterized protein</fullName>
    </submittedName>
</protein>
<sequence length="250" mass="29335">MDLDFISDFFKKNIIVLVVCIFIFSGAFVFVYDEYKENQKNIISLYDLRSDFEKEKQDFEKYKIEINKSIYDERLALSNLKNEFEKEKNKEKLDLIDKRNLVEKREKALDERALDLEIKYNELRKSFDSDSAENALLISEKKKELDRLIAENNEKSKDIESLYKHFSEEALREKAENQIQELIAEFRVLGVDLSRRNECDEEGMKKYRQAQSILDQISAIANSQKVGAGYMQFIRSKSGGMVSVYSFGCN</sequence>
<dbReference type="AlphaFoldDB" id="A0A318V8C1"/>
<evidence type="ECO:0000313" key="3">
    <source>
        <dbReference type="EMBL" id="PYF84071.1"/>
    </source>
</evidence>
<organism evidence="3 4">
    <name type="scientific">Marinomonas alcarazii</name>
    <dbReference type="NCBI Taxonomy" id="491949"/>
    <lineage>
        <taxon>Bacteria</taxon>
        <taxon>Pseudomonadati</taxon>
        <taxon>Pseudomonadota</taxon>
        <taxon>Gammaproteobacteria</taxon>
        <taxon>Oceanospirillales</taxon>
        <taxon>Oceanospirillaceae</taxon>
        <taxon>Marinomonas</taxon>
    </lineage>
</organism>